<evidence type="ECO:0000259" key="3">
    <source>
        <dbReference type="PROSITE" id="PS50048"/>
    </source>
</evidence>
<dbReference type="Proteomes" id="UP000235786">
    <property type="component" value="Unassembled WGS sequence"/>
</dbReference>
<keyword evidence="2" id="KW-0539">Nucleus</keyword>
<dbReference type="GO" id="GO:0005634">
    <property type="term" value="C:nucleus"/>
    <property type="evidence" value="ECO:0007669"/>
    <property type="project" value="UniProtKB-SubCell"/>
</dbReference>
<keyword evidence="5" id="KW-1185">Reference proteome</keyword>
<evidence type="ECO:0000256" key="2">
    <source>
        <dbReference type="ARBA" id="ARBA00023242"/>
    </source>
</evidence>
<dbReference type="Pfam" id="PF00172">
    <property type="entry name" value="Zn_clus"/>
    <property type="match status" value="1"/>
</dbReference>
<dbReference type="GO" id="GO:0000981">
    <property type="term" value="F:DNA-binding transcription factor activity, RNA polymerase II-specific"/>
    <property type="evidence" value="ECO:0007669"/>
    <property type="project" value="InterPro"/>
</dbReference>
<dbReference type="Gene3D" id="4.10.240.10">
    <property type="entry name" value="Zn(2)-C6 fungal-type DNA-binding domain"/>
    <property type="match status" value="1"/>
</dbReference>
<protein>
    <recommendedName>
        <fullName evidence="3">Zn(2)-C6 fungal-type domain-containing protein</fullName>
    </recommendedName>
</protein>
<gene>
    <name evidence="4" type="ORF">L207DRAFT_554328</name>
</gene>
<dbReference type="CDD" id="cd00067">
    <property type="entry name" value="GAL4"/>
    <property type="match status" value="1"/>
</dbReference>
<dbReference type="PROSITE" id="PS50048">
    <property type="entry name" value="ZN2_CY6_FUNGAL_2"/>
    <property type="match status" value="1"/>
</dbReference>
<dbReference type="CDD" id="cd12148">
    <property type="entry name" value="fungal_TF_MHR"/>
    <property type="match status" value="1"/>
</dbReference>
<organism evidence="4 5">
    <name type="scientific">Hyaloscypha variabilis (strain UAMH 11265 / GT02V1 / F)</name>
    <name type="common">Meliniomyces variabilis</name>
    <dbReference type="NCBI Taxonomy" id="1149755"/>
    <lineage>
        <taxon>Eukaryota</taxon>
        <taxon>Fungi</taxon>
        <taxon>Dikarya</taxon>
        <taxon>Ascomycota</taxon>
        <taxon>Pezizomycotina</taxon>
        <taxon>Leotiomycetes</taxon>
        <taxon>Helotiales</taxon>
        <taxon>Hyaloscyphaceae</taxon>
        <taxon>Hyaloscypha</taxon>
        <taxon>Hyaloscypha variabilis</taxon>
    </lineage>
</organism>
<dbReference type="PANTHER" id="PTHR37534">
    <property type="entry name" value="TRANSCRIPTIONAL ACTIVATOR PROTEIN UGA3"/>
    <property type="match status" value="1"/>
</dbReference>
<dbReference type="InterPro" id="IPR036864">
    <property type="entry name" value="Zn2-C6_fun-type_DNA-bd_sf"/>
</dbReference>
<evidence type="ECO:0000313" key="5">
    <source>
        <dbReference type="Proteomes" id="UP000235786"/>
    </source>
</evidence>
<reference evidence="4 5" key="1">
    <citation type="submission" date="2016-04" db="EMBL/GenBank/DDBJ databases">
        <title>A degradative enzymes factory behind the ericoid mycorrhizal symbiosis.</title>
        <authorList>
            <consortium name="DOE Joint Genome Institute"/>
            <person name="Martino E."/>
            <person name="Morin E."/>
            <person name="Grelet G."/>
            <person name="Kuo A."/>
            <person name="Kohler A."/>
            <person name="Daghino S."/>
            <person name="Barry K."/>
            <person name="Choi C."/>
            <person name="Cichocki N."/>
            <person name="Clum A."/>
            <person name="Copeland A."/>
            <person name="Hainaut M."/>
            <person name="Haridas S."/>
            <person name="Labutti K."/>
            <person name="Lindquist E."/>
            <person name="Lipzen A."/>
            <person name="Khouja H.-R."/>
            <person name="Murat C."/>
            <person name="Ohm R."/>
            <person name="Olson A."/>
            <person name="Spatafora J."/>
            <person name="Veneault-Fourrey C."/>
            <person name="Henrissat B."/>
            <person name="Grigoriev I."/>
            <person name="Martin F."/>
            <person name="Perotto S."/>
        </authorList>
    </citation>
    <scope>NUCLEOTIDE SEQUENCE [LARGE SCALE GENOMIC DNA]</scope>
    <source>
        <strain evidence="4 5">F</strain>
    </source>
</reference>
<accession>A0A2J6RQ33</accession>
<dbReference type="AlphaFoldDB" id="A0A2J6RQ33"/>
<dbReference type="OrthoDB" id="2015447at2759"/>
<evidence type="ECO:0000256" key="1">
    <source>
        <dbReference type="ARBA" id="ARBA00004123"/>
    </source>
</evidence>
<sequence>MPPPSSKHRTNSLAFAKTDCHTCSANQRRCDRKRPRCSSCLGKNIVCGGYPMQLTWSEKKQPQPRAVNFLEQIDDPFHLEPLSLQASIHVKDRNARYRAHKPRNFRFVTEEVGGRKHPSTGSSEACRKEKHFFSGAIQESVPIQKCNISVDRTTEQGIPGIPLLAPLQVVDHASSPTFATDRNDVLDPLAMLFLTDPSSDLRDYEALLNELDSNHNTMAMSDVNENAVVEHRLTPTFNDPQQNLTPLGSPILHKSLIEKFETLLNLYDQDFCIVPLSGDVPSNPFRYQLDNSSGSQSLLHAILAVSCYHAGRQTSNGDYPSSDVINHQNTAVKLYHEELNSFTGPPGVQILDTTMVLFLYNATQCAFSNWTARISEAGKILNLFGGAQSLVNSPRIQAQIVMLLWWDATIALLSRQGCVLSYSYFEAVLALEDNRNWSFFDLIGCPRELVVPLMQLASLAEENEKVSSMRWARFDLTPIDEIQAFIISWENPSPIIDDEISEEQMQRQRDRWNCTEAWRYGLLIYITRVFRWDRKTNPPLRLALYARLVLEHVNSCRRTAIVQKQAFLPLFFASCETKDQFSRQSVREYCQYWGGVCGYDLFRSAAALLEDVWREQDGVGGRAAWWGSVVDEKQRPYLDHEEPMQFCFG</sequence>
<proteinExistence type="predicted"/>
<name>A0A2J6RQ33_HYAVF</name>
<dbReference type="Pfam" id="PF11951">
    <property type="entry name" value="Fungal_trans_2"/>
    <property type="match status" value="1"/>
</dbReference>
<dbReference type="EMBL" id="KZ613945">
    <property type="protein sequence ID" value="PMD40625.1"/>
    <property type="molecule type" value="Genomic_DNA"/>
</dbReference>
<feature type="domain" description="Zn(2)-C6 fungal-type" evidence="3">
    <location>
        <begin position="19"/>
        <end position="47"/>
    </location>
</feature>
<dbReference type="InterPro" id="IPR021858">
    <property type="entry name" value="Fun_TF"/>
</dbReference>
<dbReference type="PANTHER" id="PTHR37534:SF46">
    <property type="entry name" value="ZN(II)2CYS6 TRANSCRIPTION FACTOR (EUROFUNG)"/>
    <property type="match status" value="1"/>
</dbReference>
<dbReference type="GO" id="GO:0008270">
    <property type="term" value="F:zinc ion binding"/>
    <property type="evidence" value="ECO:0007669"/>
    <property type="project" value="InterPro"/>
</dbReference>
<dbReference type="InterPro" id="IPR001138">
    <property type="entry name" value="Zn2Cys6_DnaBD"/>
</dbReference>
<evidence type="ECO:0000313" key="4">
    <source>
        <dbReference type="EMBL" id="PMD40625.1"/>
    </source>
</evidence>
<dbReference type="SUPFAM" id="SSF57701">
    <property type="entry name" value="Zn2/Cys6 DNA-binding domain"/>
    <property type="match status" value="1"/>
</dbReference>
<comment type="subcellular location">
    <subcellularLocation>
        <location evidence="1">Nucleus</location>
    </subcellularLocation>
</comment>
<dbReference type="STRING" id="1149755.A0A2J6RQ33"/>